<reference evidence="2" key="1">
    <citation type="submission" date="2021-01" db="EMBL/GenBank/DDBJ databases">
        <authorList>
            <person name="Corre E."/>
            <person name="Pelletier E."/>
            <person name="Niang G."/>
            <person name="Scheremetjew M."/>
            <person name="Finn R."/>
            <person name="Kale V."/>
            <person name="Holt S."/>
            <person name="Cochrane G."/>
            <person name="Meng A."/>
            <person name="Brown T."/>
            <person name="Cohen L."/>
        </authorList>
    </citation>
    <scope>NUCLEOTIDE SEQUENCE</scope>
    <source>
        <strain evidence="2">CCMP2084</strain>
    </source>
</reference>
<dbReference type="InterPro" id="IPR023393">
    <property type="entry name" value="START-like_dom_sf"/>
</dbReference>
<gene>
    <name evidence="2" type="ORF">ASEP1449_LOCUS11230</name>
</gene>
<evidence type="ECO:0000259" key="1">
    <source>
        <dbReference type="Pfam" id="PF03364"/>
    </source>
</evidence>
<feature type="domain" description="Coenzyme Q-binding protein COQ10 START" evidence="1">
    <location>
        <begin position="162"/>
        <end position="255"/>
    </location>
</feature>
<sequence>MALLHVKPIGRLVGLLLVIGVHYGKLYRVVHARVSYSSIGSSTSCFVANCNRGRSISQLHPRQRQRQPRHVFLENHPKSLGLFAHDPTTLLSEIMTDSSGSTGEDGFVGVTDRDEFLTFVNSNVDSLQGDINADEESSLSESPVVNKREIIVEASLDLPFSSEIAYNAFVDTERQPSWSDWLTDVKILDESGSTSLWTMGFKGFKFQWTAKSTEQSFPHLIAWESTSGLRNHGRVQFSSLDGGTNMKLTITMVVPRVVAALFRRSNKMASFIERRMLMETLVNFRSIVIAEDLSSST</sequence>
<dbReference type="EMBL" id="HBHQ01016811">
    <property type="protein sequence ID" value="CAD9819397.1"/>
    <property type="molecule type" value="Transcribed_RNA"/>
</dbReference>
<proteinExistence type="predicted"/>
<dbReference type="InterPro" id="IPR047137">
    <property type="entry name" value="ORF3"/>
</dbReference>
<organism evidence="2">
    <name type="scientific">Attheya septentrionalis</name>
    <dbReference type="NCBI Taxonomy" id="420275"/>
    <lineage>
        <taxon>Eukaryota</taxon>
        <taxon>Sar</taxon>
        <taxon>Stramenopiles</taxon>
        <taxon>Ochrophyta</taxon>
        <taxon>Bacillariophyta</taxon>
        <taxon>Coscinodiscophyceae</taxon>
        <taxon>Chaetocerotophycidae</taxon>
        <taxon>Chaetocerotales</taxon>
        <taxon>Attheyaceae</taxon>
        <taxon>Attheya</taxon>
    </lineage>
</organism>
<name>A0A7S2XP63_9STRA</name>
<dbReference type="PANTHER" id="PTHR33824">
    <property type="entry name" value="POLYKETIDE CYCLASE/DEHYDRASE AND LIPID TRANSPORT SUPERFAMILY PROTEIN"/>
    <property type="match status" value="1"/>
</dbReference>
<evidence type="ECO:0000313" key="2">
    <source>
        <dbReference type="EMBL" id="CAD9819397.1"/>
    </source>
</evidence>
<dbReference type="Gene3D" id="3.30.530.20">
    <property type="match status" value="1"/>
</dbReference>
<dbReference type="SUPFAM" id="SSF55961">
    <property type="entry name" value="Bet v1-like"/>
    <property type="match status" value="1"/>
</dbReference>
<dbReference type="InterPro" id="IPR005031">
    <property type="entry name" value="COQ10_START"/>
</dbReference>
<dbReference type="AlphaFoldDB" id="A0A7S2XP63"/>
<accession>A0A7S2XP63</accession>
<dbReference type="Pfam" id="PF03364">
    <property type="entry name" value="Polyketide_cyc"/>
    <property type="match status" value="1"/>
</dbReference>
<dbReference type="PANTHER" id="PTHR33824:SF7">
    <property type="entry name" value="POLYKETIDE CYCLASE_DEHYDRASE AND LIPID TRANSPORT SUPERFAMILY PROTEIN"/>
    <property type="match status" value="1"/>
</dbReference>
<protein>
    <recommendedName>
        <fullName evidence="1">Coenzyme Q-binding protein COQ10 START domain-containing protein</fullName>
    </recommendedName>
</protein>